<evidence type="ECO:0000256" key="3">
    <source>
        <dbReference type="ARBA" id="ARBA00022692"/>
    </source>
</evidence>
<dbReference type="InterPro" id="IPR030847">
    <property type="entry name" value="Hem25/SLC25A38"/>
</dbReference>
<dbReference type="PANTHER" id="PTHR46181">
    <property type="entry name" value="MITOCHONDRIAL GLYCINE TRANSPORTER"/>
    <property type="match status" value="1"/>
</dbReference>
<evidence type="ECO:0000313" key="13">
    <source>
        <dbReference type="Proteomes" id="UP000242180"/>
    </source>
</evidence>
<feature type="repeat" description="Solcar" evidence="11">
    <location>
        <begin position="212"/>
        <end position="296"/>
    </location>
</feature>
<name>A0A1X2H7Y8_SYNRA</name>
<evidence type="ECO:0000256" key="7">
    <source>
        <dbReference type="ARBA" id="ARBA00023128"/>
    </source>
</evidence>
<evidence type="ECO:0000256" key="11">
    <source>
        <dbReference type="PROSITE-ProRule" id="PRU00282"/>
    </source>
</evidence>
<dbReference type="AlphaFoldDB" id="A0A1X2H7Y8"/>
<keyword evidence="8 10" id="KW-0472">Membrane</keyword>
<dbReference type="PANTHER" id="PTHR46181:SF3">
    <property type="entry name" value="MITOCHONDRIAL GLYCINE TRANSPORTER"/>
    <property type="match status" value="1"/>
</dbReference>
<accession>A0A1X2H7Y8</accession>
<keyword evidence="6 10" id="KW-1133">Transmembrane helix</keyword>
<comment type="function">
    <text evidence="10">Mitochondrial glycine transporter that imports glycine into the mitochondrial matrix. Plays an important role in providing glycine for the first enzymatic step in heme biosynthesis, the condensation of glycine with succinyl-CoA to produce 5-aminolevulinate (ALA) in the miochondrial matrix.</text>
</comment>
<comment type="catalytic activity">
    <reaction evidence="9 10">
        <text>glycine(in) = glycine(out)</text>
        <dbReference type="Rhea" id="RHEA:70715"/>
        <dbReference type="ChEBI" id="CHEBI:57305"/>
    </reaction>
</comment>
<dbReference type="InterPro" id="IPR023395">
    <property type="entry name" value="MCP_dom_sf"/>
</dbReference>
<comment type="caution">
    <text evidence="12">The sequence shown here is derived from an EMBL/GenBank/DDBJ whole genome shotgun (WGS) entry which is preliminary data.</text>
</comment>
<dbReference type="HAMAP" id="MF_03064">
    <property type="entry name" value="SLC25A38"/>
    <property type="match status" value="1"/>
</dbReference>
<feature type="repeat" description="Solcar" evidence="11">
    <location>
        <begin position="6"/>
        <end position="94"/>
    </location>
</feature>
<dbReference type="PROSITE" id="PS50920">
    <property type="entry name" value="SOLCAR"/>
    <property type="match status" value="3"/>
</dbReference>
<dbReference type="InParanoid" id="A0A1X2H7Y8"/>
<keyword evidence="4 10" id="KW-0677">Repeat</keyword>
<feature type="repeat" description="Solcar" evidence="11">
    <location>
        <begin position="115"/>
        <end position="199"/>
    </location>
</feature>
<dbReference type="OrthoDB" id="1924968at2759"/>
<dbReference type="OMA" id="WGIYEEL"/>
<evidence type="ECO:0000313" key="12">
    <source>
        <dbReference type="EMBL" id="ORY94687.1"/>
    </source>
</evidence>
<evidence type="ECO:0000256" key="9">
    <source>
        <dbReference type="ARBA" id="ARBA00034060"/>
    </source>
</evidence>
<dbReference type="PROSITE" id="PS51257">
    <property type="entry name" value="PROKAR_LIPOPROTEIN"/>
    <property type="match status" value="1"/>
</dbReference>
<sequence>MSAQRTQPTTHMAGGAVSGMTACVILQPLDLIKTRLQQTRHHHPKGHSTLLSTCRDIINTNGVGGLWRGTMPTILRNMPGTALYFTTLSEIRHVMDATRATWQPWLRRDTKAKDQAKWENLFAGVTARGSVGFIMMPVTVLKVRYESNFYNYRSMTEAFRSIVQYDGVRGLFAGYGATFIRDAPFAGIYLLCYEQCKSIINLYKSTHELAVANVVVNLTSGVVAGTAATAVTQPFDLMKTRMQIDPNTYRNTWHTARHIFGEAGWRGFFDGLSLRLARKPLSSAISWAIYEEFVRFATRQPLTGSQSL</sequence>
<evidence type="ECO:0000256" key="4">
    <source>
        <dbReference type="ARBA" id="ARBA00022737"/>
    </source>
</evidence>
<keyword evidence="2 10" id="KW-0813">Transport</keyword>
<keyword evidence="5 10" id="KW-0999">Mitochondrion inner membrane</keyword>
<dbReference type="Proteomes" id="UP000242180">
    <property type="component" value="Unassembled WGS sequence"/>
</dbReference>
<keyword evidence="13" id="KW-1185">Reference proteome</keyword>
<evidence type="ECO:0000256" key="5">
    <source>
        <dbReference type="ARBA" id="ARBA00022792"/>
    </source>
</evidence>
<evidence type="ECO:0000256" key="6">
    <source>
        <dbReference type="ARBA" id="ARBA00022989"/>
    </source>
</evidence>
<reference evidence="12 13" key="1">
    <citation type="submission" date="2016-07" db="EMBL/GenBank/DDBJ databases">
        <title>Pervasive Adenine N6-methylation of Active Genes in Fungi.</title>
        <authorList>
            <consortium name="DOE Joint Genome Institute"/>
            <person name="Mondo S.J."/>
            <person name="Dannebaum R.O."/>
            <person name="Kuo R.C."/>
            <person name="Labutti K."/>
            <person name="Haridas S."/>
            <person name="Kuo A."/>
            <person name="Salamov A."/>
            <person name="Ahrendt S.R."/>
            <person name="Lipzen A."/>
            <person name="Sullivan W."/>
            <person name="Andreopoulos W.B."/>
            <person name="Clum A."/>
            <person name="Lindquist E."/>
            <person name="Daum C."/>
            <person name="Ramamoorthy G.K."/>
            <person name="Gryganskyi A."/>
            <person name="Culley D."/>
            <person name="Magnuson J.K."/>
            <person name="James T.Y."/>
            <person name="O'Malley M.A."/>
            <person name="Stajich J.E."/>
            <person name="Spatafora J.W."/>
            <person name="Visel A."/>
            <person name="Grigoriev I.V."/>
        </authorList>
    </citation>
    <scope>NUCLEOTIDE SEQUENCE [LARGE SCALE GENOMIC DNA]</scope>
    <source>
        <strain evidence="12 13">NRRL 2496</strain>
    </source>
</reference>
<dbReference type="GO" id="GO:0005743">
    <property type="term" value="C:mitochondrial inner membrane"/>
    <property type="evidence" value="ECO:0007669"/>
    <property type="project" value="UniProtKB-SubCell"/>
</dbReference>
<organism evidence="12 13">
    <name type="scientific">Syncephalastrum racemosum</name>
    <name type="common">Filamentous fungus</name>
    <dbReference type="NCBI Taxonomy" id="13706"/>
    <lineage>
        <taxon>Eukaryota</taxon>
        <taxon>Fungi</taxon>
        <taxon>Fungi incertae sedis</taxon>
        <taxon>Mucoromycota</taxon>
        <taxon>Mucoromycotina</taxon>
        <taxon>Mucoromycetes</taxon>
        <taxon>Mucorales</taxon>
        <taxon>Syncephalastraceae</taxon>
        <taxon>Syncephalastrum</taxon>
    </lineage>
</organism>
<comment type="subcellular location">
    <subcellularLocation>
        <location evidence="10">Mitochondrion inner membrane</location>
        <topology evidence="10">Multi-pass membrane protein</topology>
    </subcellularLocation>
    <subcellularLocation>
        <location evidence="1">Mitochondrion membrane</location>
        <topology evidence="1">Multi-pass membrane protein</topology>
    </subcellularLocation>
</comment>
<keyword evidence="3 10" id="KW-0812">Transmembrane</keyword>
<dbReference type="GO" id="GO:0006783">
    <property type="term" value="P:heme biosynthetic process"/>
    <property type="evidence" value="ECO:0007669"/>
    <property type="project" value="EnsemblFungi"/>
</dbReference>
<dbReference type="FunCoup" id="A0A1X2H7Y8">
    <property type="interactions" value="201"/>
</dbReference>
<keyword evidence="7 10" id="KW-0496">Mitochondrion</keyword>
<gene>
    <name evidence="12" type="ORF">BCR43DRAFT_525854</name>
</gene>
<dbReference type="GO" id="GO:1904983">
    <property type="term" value="P:glycine import into mitochondrion"/>
    <property type="evidence" value="ECO:0007669"/>
    <property type="project" value="UniProtKB-UniRule"/>
</dbReference>
<dbReference type="Gene3D" id="1.50.40.10">
    <property type="entry name" value="Mitochondrial carrier domain"/>
    <property type="match status" value="2"/>
</dbReference>
<dbReference type="EMBL" id="MCGN01000007">
    <property type="protein sequence ID" value="ORY94687.1"/>
    <property type="molecule type" value="Genomic_DNA"/>
</dbReference>
<dbReference type="InterPro" id="IPR002067">
    <property type="entry name" value="MCP"/>
</dbReference>
<dbReference type="STRING" id="13706.A0A1X2H7Y8"/>
<dbReference type="PRINTS" id="PR00926">
    <property type="entry name" value="MITOCARRIER"/>
</dbReference>
<dbReference type="GO" id="GO:0015187">
    <property type="term" value="F:glycine transmembrane transporter activity"/>
    <property type="evidence" value="ECO:0007669"/>
    <property type="project" value="UniProtKB-UniRule"/>
</dbReference>
<dbReference type="InterPro" id="IPR018108">
    <property type="entry name" value="MCP_transmembrane"/>
</dbReference>
<evidence type="ECO:0000256" key="2">
    <source>
        <dbReference type="ARBA" id="ARBA00022448"/>
    </source>
</evidence>
<protein>
    <recommendedName>
        <fullName evidence="10">Mitochondrial glycine transporter</fullName>
    </recommendedName>
    <alternativeName>
        <fullName evidence="10">Solute carrier family 25 member 38 homolog</fullName>
    </alternativeName>
</protein>
<evidence type="ECO:0000256" key="10">
    <source>
        <dbReference type="HAMAP-Rule" id="MF_03064"/>
    </source>
</evidence>
<comment type="similarity">
    <text evidence="10">Belongs to the mitochondrial carrier (TC 2.A.29) family. SLC25A38 subfamily.</text>
</comment>
<proteinExistence type="inferred from homology"/>
<evidence type="ECO:0000256" key="8">
    <source>
        <dbReference type="ARBA" id="ARBA00023136"/>
    </source>
</evidence>
<dbReference type="Pfam" id="PF00153">
    <property type="entry name" value="Mito_carr"/>
    <property type="match status" value="3"/>
</dbReference>
<evidence type="ECO:0000256" key="1">
    <source>
        <dbReference type="ARBA" id="ARBA00004225"/>
    </source>
</evidence>
<dbReference type="SUPFAM" id="SSF103506">
    <property type="entry name" value="Mitochondrial carrier"/>
    <property type="match status" value="1"/>
</dbReference>